<evidence type="ECO:0000313" key="3">
    <source>
        <dbReference type="Proteomes" id="UP000501690"/>
    </source>
</evidence>
<name>A0A4D6L4K9_VIGUN</name>
<evidence type="ECO:0000313" key="2">
    <source>
        <dbReference type="EMBL" id="QCD83447.1"/>
    </source>
</evidence>
<sequence length="194" mass="21283">MSQDYQTRQFNIEEDNLSGPIRTRHNVHTHTSNTCQPKPQLKSSSCSSTISSHNSRDVIPSHNSRNSTCLTPVPSHNSRDTFRAITQGTPASRTLGYLRSFVDHAPHSNHDTTLLQQNCLTLLTRRQALPASKSPGGEHVQSGAKRLILTALHLLLGSMLSAARHHTCMLPSESLLSPGGSRITVRRHISNGTI</sequence>
<reference evidence="2 3" key="1">
    <citation type="submission" date="2019-04" db="EMBL/GenBank/DDBJ databases">
        <title>An improved genome assembly and genetic linkage map for asparagus bean, Vigna unguiculata ssp. sesquipedialis.</title>
        <authorList>
            <person name="Xia Q."/>
            <person name="Zhang R."/>
            <person name="Dong Y."/>
        </authorList>
    </citation>
    <scope>NUCLEOTIDE SEQUENCE [LARGE SCALE GENOMIC DNA]</scope>
    <source>
        <tissue evidence="2">Leaf</tissue>
    </source>
</reference>
<feature type="region of interest" description="Disordered" evidence="1">
    <location>
        <begin position="25"/>
        <end position="75"/>
    </location>
</feature>
<accession>A0A4D6L4K9</accession>
<dbReference type="EMBL" id="CP039346">
    <property type="protein sequence ID" value="QCD83447.1"/>
    <property type="molecule type" value="Genomic_DNA"/>
</dbReference>
<protein>
    <submittedName>
        <fullName evidence="2">Uncharacterized protein</fullName>
    </submittedName>
</protein>
<gene>
    <name evidence="2" type="ORF">DEO72_LG2g3791</name>
</gene>
<evidence type="ECO:0000256" key="1">
    <source>
        <dbReference type="SAM" id="MobiDB-lite"/>
    </source>
</evidence>
<dbReference type="Proteomes" id="UP000501690">
    <property type="component" value="Linkage Group LG2"/>
</dbReference>
<proteinExistence type="predicted"/>
<organism evidence="2 3">
    <name type="scientific">Vigna unguiculata</name>
    <name type="common">Cowpea</name>
    <dbReference type="NCBI Taxonomy" id="3917"/>
    <lineage>
        <taxon>Eukaryota</taxon>
        <taxon>Viridiplantae</taxon>
        <taxon>Streptophyta</taxon>
        <taxon>Embryophyta</taxon>
        <taxon>Tracheophyta</taxon>
        <taxon>Spermatophyta</taxon>
        <taxon>Magnoliopsida</taxon>
        <taxon>eudicotyledons</taxon>
        <taxon>Gunneridae</taxon>
        <taxon>Pentapetalae</taxon>
        <taxon>rosids</taxon>
        <taxon>fabids</taxon>
        <taxon>Fabales</taxon>
        <taxon>Fabaceae</taxon>
        <taxon>Papilionoideae</taxon>
        <taxon>50 kb inversion clade</taxon>
        <taxon>NPAAA clade</taxon>
        <taxon>indigoferoid/millettioid clade</taxon>
        <taxon>Phaseoleae</taxon>
        <taxon>Vigna</taxon>
    </lineage>
</organism>
<feature type="compositionally biased region" description="Polar residues" evidence="1">
    <location>
        <begin position="61"/>
        <end position="75"/>
    </location>
</feature>
<keyword evidence="3" id="KW-1185">Reference proteome</keyword>
<dbReference type="AlphaFoldDB" id="A0A4D6L4K9"/>
<feature type="compositionally biased region" description="Low complexity" evidence="1">
    <location>
        <begin position="43"/>
        <end position="53"/>
    </location>
</feature>